<protein>
    <submittedName>
        <fullName evidence="2">Uncharacterized protein</fullName>
    </submittedName>
</protein>
<proteinExistence type="predicted"/>
<accession>S4P386</accession>
<evidence type="ECO:0000313" key="2">
    <source>
        <dbReference type="EMBL" id="JAA82943.1"/>
    </source>
</evidence>
<keyword evidence="1" id="KW-0732">Signal</keyword>
<dbReference type="EMBL" id="GAIX01009617">
    <property type="protein sequence ID" value="JAA82943.1"/>
    <property type="molecule type" value="Transcribed_RNA"/>
</dbReference>
<reference evidence="2" key="1">
    <citation type="journal article" date="2013" name="BMC Genomics">
        <title>Unscrambling butterfly oogenesis.</title>
        <authorList>
            <person name="Carter J.M."/>
            <person name="Baker S.C."/>
            <person name="Pink R."/>
            <person name="Carter D.R."/>
            <person name="Collins A."/>
            <person name="Tomlin J."/>
            <person name="Gibbs M."/>
            <person name="Breuker C.J."/>
        </authorList>
    </citation>
    <scope>NUCLEOTIDE SEQUENCE</scope>
    <source>
        <tissue evidence="2">Ovary</tissue>
    </source>
</reference>
<evidence type="ECO:0000256" key="1">
    <source>
        <dbReference type="SAM" id="SignalP"/>
    </source>
</evidence>
<feature type="chain" id="PRO_5004521908" evidence="1">
    <location>
        <begin position="19"/>
        <end position="73"/>
    </location>
</feature>
<dbReference type="AlphaFoldDB" id="S4P386"/>
<organism evidence="2">
    <name type="scientific">Pararge aegeria</name>
    <name type="common">speckled wood butterfly</name>
    <dbReference type="NCBI Taxonomy" id="116150"/>
    <lineage>
        <taxon>Eukaryota</taxon>
        <taxon>Metazoa</taxon>
        <taxon>Ecdysozoa</taxon>
        <taxon>Arthropoda</taxon>
        <taxon>Hexapoda</taxon>
        <taxon>Insecta</taxon>
        <taxon>Pterygota</taxon>
        <taxon>Neoptera</taxon>
        <taxon>Endopterygota</taxon>
        <taxon>Lepidoptera</taxon>
        <taxon>Glossata</taxon>
        <taxon>Ditrysia</taxon>
        <taxon>Papilionoidea</taxon>
        <taxon>Nymphalidae</taxon>
        <taxon>Satyrinae</taxon>
        <taxon>Satyrini</taxon>
        <taxon>Parargina</taxon>
        <taxon>Pararge</taxon>
    </lineage>
</organism>
<feature type="signal peptide" evidence="1">
    <location>
        <begin position="1"/>
        <end position="18"/>
    </location>
</feature>
<name>S4P386_9NEOP</name>
<reference evidence="2" key="2">
    <citation type="submission" date="2013-05" db="EMBL/GenBank/DDBJ databases">
        <authorList>
            <person name="Carter J.-M."/>
            <person name="Baker S.C."/>
            <person name="Pink R."/>
            <person name="Carter D.R.F."/>
            <person name="Collins A."/>
            <person name="Tomlin J."/>
            <person name="Gibbs M."/>
            <person name="Breuker C.J."/>
        </authorList>
    </citation>
    <scope>NUCLEOTIDE SEQUENCE</scope>
    <source>
        <tissue evidence="2">Ovary</tissue>
    </source>
</reference>
<sequence>MLLVLHTTWLITIQYTNCTPTLKLFQLKKNRLLTLKIGTDLRLQKTGNNLLVSDEYDKNIYNVLKLVFEKQYV</sequence>